<sequence length="376" mass="43590">MKKAILVFLLFIAAKAYSQPNVIDVPEIWEIDSWNGTNWDLLSQVTYFFNNKCFATEALGKFKDVGGSNMLENATLLTVTYNTNDLPIENLNQLWNESTSTWENHLKTEYTYSGTILTELTNYDWLNNNWEPRSRELNTYNVSNLITEKISQTWNATNTVWVNVLKTEYTYYPNEKLNVVTAYIWNSANSNWNNDLRETYTYSGNLPTALKADTWNGTIWENNRLRHYTYDSNDFLTETLKTKWNGSAFENDERVLRTNNNEGFPTEMINQAWFFGSWLNNSRDRRTYPDCNALSTNKISESELKIYPNPAKNKVTIKSKIKGLVIVVDLNGRTLKKADITDVTTTIDTSKLTNGVYILFFESENKKAIKRLVIQN</sequence>
<protein>
    <submittedName>
        <fullName evidence="4">T9SS type A sorting domain-containing protein</fullName>
    </submittedName>
</protein>
<evidence type="ECO:0000259" key="3">
    <source>
        <dbReference type="Pfam" id="PF18962"/>
    </source>
</evidence>
<evidence type="ECO:0000256" key="1">
    <source>
        <dbReference type="ARBA" id="ARBA00022729"/>
    </source>
</evidence>
<organism evidence="4 5">
    <name type="scientific">Gelatiniphilus marinus</name>
    <dbReference type="NCBI Taxonomy" id="1759464"/>
    <lineage>
        <taxon>Bacteria</taxon>
        <taxon>Pseudomonadati</taxon>
        <taxon>Bacteroidota</taxon>
        <taxon>Flavobacteriia</taxon>
        <taxon>Flavobacteriales</taxon>
        <taxon>Flavobacteriaceae</taxon>
        <taxon>Gelatiniphilus</taxon>
    </lineage>
</organism>
<keyword evidence="5" id="KW-1185">Reference proteome</keyword>
<accession>A0ABW5JW02</accession>
<dbReference type="Proteomes" id="UP001597441">
    <property type="component" value="Unassembled WGS sequence"/>
</dbReference>
<gene>
    <name evidence="4" type="ORF">ACFSQS_11325</name>
</gene>
<dbReference type="Pfam" id="PF18962">
    <property type="entry name" value="Por_Secre_tail"/>
    <property type="match status" value="1"/>
</dbReference>
<dbReference type="Gene3D" id="2.40.128.720">
    <property type="match status" value="3"/>
</dbReference>
<evidence type="ECO:0000313" key="5">
    <source>
        <dbReference type="Proteomes" id="UP001597441"/>
    </source>
</evidence>
<feature type="chain" id="PRO_5045930031" evidence="2">
    <location>
        <begin position="19"/>
        <end position="376"/>
    </location>
</feature>
<comment type="caution">
    <text evidence="4">The sequence shown here is derived from an EMBL/GenBank/DDBJ whole genome shotgun (WGS) entry which is preliminary data.</text>
</comment>
<feature type="signal peptide" evidence="2">
    <location>
        <begin position="1"/>
        <end position="18"/>
    </location>
</feature>
<dbReference type="InterPro" id="IPR026444">
    <property type="entry name" value="Secre_tail"/>
</dbReference>
<reference evidence="5" key="1">
    <citation type="journal article" date="2019" name="Int. J. Syst. Evol. Microbiol.">
        <title>The Global Catalogue of Microorganisms (GCM) 10K type strain sequencing project: providing services to taxonomists for standard genome sequencing and annotation.</title>
        <authorList>
            <consortium name="The Broad Institute Genomics Platform"/>
            <consortium name="The Broad Institute Genome Sequencing Center for Infectious Disease"/>
            <person name="Wu L."/>
            <person name="Ma J."/>
        </authorList>
    </citation>
    <scope>NUCLEOTIDE SEQUENCE [LARGE SCALE GENOMIC DNA]</scope>
    <source>
        <strain evidence="5">KCTC 42903</strain>
    </source>
</reference>
<feature type="domain" description="Secretion system C-terminal sorting" evidence="3">
    <location>
        <begin position="306"/>
        <end position="374"/>
    </location>
</feature>
<dbReference type="RefSeq" id="WP_388018675.1">
    <property type="nucleotide sequence ID" value="NZ_JBHUDT010000004.1"/>
</dbReference>
<keyword evidence="1 2" id="KW-0732">Signal</keyword>
<dbReference type="EMBL" id="JBHULK010000004">
    <property type="protein sequence ID" value="MFD2535693.1"/>
    <property type="molecule type" value="Genomic_DNA"/>
</dbReference>
<evidence type="ECO:0000313" key="4">
    <source>
        <dbReference type="EMBL" id="MFD2535693.1"/>
    </source>
</evidence>
<dbReference type="NCBIfam" id="TIGR04183">
    <property type="entry name" value="Por_Secre_tail"/>
    <property type="match status" value="1"/>
</dbReference>
<proteinExistence type="predicted"/>
<evidence type="ECO:0000256" key="2">
    <source>
        <dbReference type="SAM" id="SignalP"/>
    </source>
</evidence>
<name>A0ABW5JW02_9FLAO</name>